<protein>
    <submittedName>
        <fullName evidence="3">Glycosyl transferase, family 2</fullName>
    </submittedName>
</protein>
<dbReference type="Proteomes" id="UP000192042">
    <property type="component" value="Chromosome I"/>
</dbReference>
<keyword evidence="1" id="KW-0472">Membrane</keyword>
<keyword evidence="1" id="KW-0812">Transmembrane</keyword>
<evidence type="ECO:0000313" key="4">
    <source>
        <dbReference type="Proteomes" id="UP000192042"/>
    </source>
</evidence>
<dbReference type="CDD" id="cd04179">
    <property type="entry name" value="DPM_DPG-synthase_like"/>
    <property type="match status" value="1"/>
</dbReference>
<accession>A0A1W1I554</accession>
<dbReference type="AlphaFoldDB" id="A0A1W1I554"/>
<dbReference type="SUPFAM" id="SSF53448">
    <property type="entry name" value="Nucleotide-diphospho-sugar transferases"/>
    <property type="match status" value="1"/>
</dbReference>
<dbReference type="GO" id="GO:0016740">
    <property type="term" value="F:transferase activity"/>
    <property type="evidence" value="ECO:0007669"/>
    <property type="project" value="UniProtKB-KW"/>
</dbReference>
<dbReference type="Pfam" id="PF00535">
    <property type="entry name" value="Glycos_transf_2"/>
    <property type="match status" value="1"/>
</dbReference>
<evidence type="ECO:0000259" key="2">
    <source>
        <dbReference type="Pfam" id="PF00535"/>
    </source>
</evidence>
<dbReference type="PANTHER" id="PTHR48090">
    <property type="entry name" value="UNDECAPRENYL-PHOSPHATE 4-DEOXY-4-FORMAMIDO-L-ARABINOSE TRANSFERASE-RELATED"/>
    <property type="match status" value="1"/>
</dbReference>
<dbReference type="STRING" id="1325564.NSJP_1943"/>
<feature type="domain" description="Glycosyltransferase 2-like" evidence="2">
    <location>
        <begin position="105"/>
        <end position="264"/>
    </location>
</feature>
<evidence type="ECO:0000313" key="3">
    <source>
        <dbReference type="EMBL" id="SLM48115.1"/>
    </source>
</evidence>
<name>A0A1W1I554_9BACT</name>
<dbReference type="OrthoDB" id="7547186at2"/>
<evidence type="ECO:0000256" key="1">
    <source>
        <dbReference type="SAM" id="Phobius"/>
    </source>
</evidence>
<organism evidence="3 4">
    <name type="scientific">Nitrospira japonica</name>
    <dbReference type="NCBI Taxonomy" id="1325564"/>
    <lineage>
        <taxon>Bacteria</taxon>
        <taxon>Pseudomonadati</taxon>
        <taxon>Nitrospirota</taxon>
        <taxon>Nitrospiria</taxon>
        <taxon>Nitrospirales</taxon>
        <taxon>Nitrospiraceae</taxon>
        <taxon>Nitrospira</taxon>
    </lineage>
</organism>
<keyword evidence="4" id="KW-1185">Reference proteome</keyword>
<reference evidence="3 4" key="1">
    <citation type="submission" date="2017-03" db="EMBL/GenBank/DDBJ databases">
        <authorList>
            <person name="Afonso C.L."/>
            <person name="Miller P.J."/>
            <person name="Scott M.A."/>
            <person name="Spackman E."/>
            <person name="Goraichik I."/>
            <person name="Dimitrov K.M."/>
            <person name="Suarez D.L."/>
            <person name="Swayne D.E."/>
        </authorList>
    </citation>
    <scope>NUCLEOTIDE SEQUENCE [LARGE SCALE GENOMIC DNA]</scope>
    <source>
        <strain evidence="3">Genome sequencing of Nitrospira japonica strain NJ11</strain>
    </source>
</reference>
<dbReference type="InterPro" id="IPR029044">
    <property type="entry name" value="Nucleotide-diphossugar_trans"/>
</dbReference>
<feature type="transmembrane region" description="Helical" evidence="1">
    <location>
        <begin position="19"/>
        <end position="40"/>
    </location>
</feature>
<keyword evidence="3" id="KW-0808">Transferase</keyword>
<feature type="transmembrane region" description="Helical" evidence="1">
    <location>
        <begin position="60"/>
        <end position="83"/>
    </location>
</feature>
<proteinExistence type="predicted"/>
<dbReference type="InterPro" id="IPR050256">
    <property type="entry name" value="Glycosyltransferase_2"/>
</dbReference>
<dbReference type="RefSeq" id="WP_080886545.1">
    <property type="nucleotide sequence ID" value="NZ_LT828648.1"/>
</dbReference>
<dbReference type="EMBL" id="LT828648">
    <property type="protein sequence ID" value="SLM48115.1"/>
    <property type="molecule type" value="Genomic_DNA"/>
</dbReference>
<dbReference type="InterPro" id="IPR001173">
    <property type="entry name" value="Glyco_trans_2-like"/>
</dbReference>
<dbReference type="Gene3D" id="3.90.550.10">
    <property type="entry name" value="Spore Coat Polysaccharide Biosynthesis Protein SpsA, Chain A"/>
    <property type="match status" value="1"/>
</dbReference>
<gene>
    <name evidence="3" type="ORF">NSJP_1943</name>
</gene>
<sequence length="343" mass="37978">MPGVVTAPSATQVKKLPPLFFLGSLLIVFGLAVYFFGIAFSMFRLIFQLGEPFHTWNMTILWYSGLPTTLGLCLAGLDLALLLPAKRRESRRKVLAPVLDRHVVVALTAYNDETSIGLAVADFVSHPLVTRVIVVDNNSRDRTSEAAAEAGARIVVEKEPGYGRCVYRCLKEALSEDGELIVLCEGDMTFRAADIDKLLAYVDHADVVNGTRIVEQLRDYSTQLSTFMYYGNFFVGKLLELKHLGRGTFTDIGTTYKLLRRDSLVRLMPQLNPAVNMEFNAHFLDTALGSGERLVECPITFHPRVGVSKGGNVNNARALKVGLRMILGLCFGWPTSHDPRNIL</sequence>
<keyword evidence="1" id="KW-1133">Transmembrane helix</keyword>
<dbReference type="PANTHER" id="PTHR48090:SF7">
    <property type="entry name" value="RFBJ PROTEIN"/>
    <property type="match status" value="1"/>
</dbReference>
<dbReference type="KEGG" id="nja:NSJP_1943"/>